<dbReference type="Proteomes" id="UP000510721">
    <property type="component" value="Plasmid pEmeITTGR7a"/>
</dbReference>
<keyword evidence="2" id="KW-1185">Reference proteome</keyword>
<evidence type="ECO:0000313" key="1">
    <source>
        <dbReference type="EMBL" id="QLL63893.1"/>
    </source>
</evidence>
<geneLocation type="plasmid" evidence="2">
    <name>pemeittgr7a</name>
</geneLocation>
<dbReference type="AlphaFoldDB" id="A0A859QE22"/>
<dbReference type="RefSeq" id="WP_180941778.1">
    <property type="nucleotide sequence ID" value="NZ_CP041239.1"/>
</dbReference>
<gene>
    <name evidence="1" type="ORF">FKV68_20590</name>
</gene>
<sequence length="182" mass="19969">MNRHPNDIENILAAFAVEPNHDKETLDRYLTTYPDLRSDLLNLLLELDFDDASEIPLDLDSPVVAASWSRFSQITGEPLSAKRFTKDVATTIGVKTAVIMQLRDRAVIFASIPKRFLARLAQALGTGIEELTSYLNAPRVLAAGASYKADTKPNVTSQMELASVLAQCGHTPEEIAELVDEA</sequence>
<dbReference type="EMBL" id="CP041239">
    <property type="protein sequence ID" value="QLL63893.1"/>
    <property type="molecule type" value="Genomic_DNA"/>
</dbReference>
<reference evidence="1 2" key="1">
    <citation type="submission" date="2019-06" db="EMBL/GenBank/DDBJ databases">
        <title>Complete genome sequence of Ensifer mexicanus ITTG R7 isolated from nodules of Acacia angustissima (Mill.) Kuntze.</title>
        <authorList>
            <person name="Rincon-Rosales R."/>
            <person name="Rogel M.A."/>
            <person name="Guerrero G."/>
            <person name="Rincon-Molina C.I."/>
            <person name="Lopez-Lopez A."/>
            <person name="Martinez-Romero E."/>
        </authorList>
    </citation>
    <scope>NUCLEOTIDE SEQUENCE [LARGE SCALE GENOMIC DNA]</scope>
    <source>
        <strain evidence="1 2">ITTG R7</strain>
        <plasmid evidence="2">pemeittgr7a</plasmid>
    </source>
</reference>
<accession>A0A859QE22</accession>
<dbReference type="KEGG" id="emx:FKV68_20590"/>
<keyword evidence="1" id="KW-0614">Plasmid</keyword>
<proteinExistence type="predicted"/>
<evidence type="ECO:0000313" key="2">
    <source>
        <dbReference type="Proteomes" id="UP000510721"/>
    </source>
</evidence>
<organism evidence="1 2">
    <name type="scientific">Sinorhizobium mexicanum</name>
    <dbReference type="NCBI Taxonomy" id="375549"/>
    <lineage>
        <taxon>Bacteria</taxon>
        <taxon>Pseudomonadati</taxon>
        <taxon>Pseudomonadota</taxon>
        <taxon>Alphaproteobacteria</taxon>
        <taxon>Hyphomicrobiales</taxon>
        <taxon>Rhizobiaceae</taxon>
        <taxon>Sinorhizobium/Ensifer group</taxon>
        <taxon>Sinorhizobium</taxon>
    </lineage>
</organism>
<protein>
    <submittedName>
        <fullName evidence="1">Uncharacterized protein</fullName>
    </submittedName>
</protein>
<name>A0A859QE22_9HYPH</name>